<keyword evidence="2" id="KW-0812">Transmembrane</keyword>
<evidence type="ECO:0000313" key="3">
    <source>
        <dbReference type="EMBL" id="KIY93065.1"/>
    </source>
</evidence>
<evidence type="ECO:0000256" key="1">
    <source>
        <dbReference type="SAM" id="MobiDB-lite"/>
    </source>
</evidence>
<proteinExistence type="predicted"/>
<dbReference type="KEGG" id="mng:MNEG_14897"/>
<feature type="region of interest" description="Disordered" evidence="1">
    <location>
        <begin position="1"/>
        <end position="28"/>
    </location>
</feature>
<keyword evidence="4" id="KW-1185">Reference proteome</keyword>
<dbReference type="RefSeq" id="XP_013892085.1">
    <property type="nucleotide sequence ID" value="XM_014036631.1"/>
</dbReference>
<sequence length="137" mass="14022">MAPDPASVAPDPERSHITPPPDDEPSHALARGDALAAAAAALLAPWAPAAAQAKTISIDLPDAIADFNAWELLHSPWLALGLAVAALTLLPGIIKARRARSSSPPLRAAIASGRAARRAPGPRPAFGRSGAPAWVFV</sequence>
<gene>
    <name evidence="3" type="ORF">MNEG_14897</name>
</gene>
<keyword evidence="2" id="KW-0472">Membrane</keyword>
<dbReference type="EMBL" id="KK105078">
    <property type="protein sequence ID" value="KIY93065.1"/>
    <property type="molecule type" value="Genomic_DNA"/>
</dbReference>
<evidence type="ECO:0000313" key="4">
    <source>
        <dbReference type="Proteomes" id="UP000054498"/>
    </source>
</evidence>
<dbReference type="AlphaFoldDB" id="A0A0D2MCW5"/>
<keyword evidence="2" id="KW-1133">Transmembrane helix</keyword>
<dbReference type="GeneID" id="25732504"/>
<organism evidence="3 4">
    <name type="scientific">Monoraphidium neglectum</name>
    <dbReference type="NCBI Taxonomy" id="145388"/>
    <lineage>
        <taxon>Eukaryota</taxon>
        <taxon>Viridiplantae</taxon>
        <taxon>Chlorophyta</taxon>
        <taxon>core chlorophytes</taxon>
        <taxon>Chlorophyceae</taxon>
        <taxon>CS clade</taxon>
        <taxon>Sphaeropleales</taxon>
        <taxon>Selenastraceae</taxon>
        <taxon>Monoraphidium</taxon>
    </lineage>
</organism>
<name>A0A0D2MCW5_9CHLO</name>
<reference evidence="3 4" key="1">
    <citation type="journal article" date="2013" name="BMC Genomics">
        <title>Reconstruction of the lipid metabolism for the microalga Monoraphidium neglectum from its genome sequence reveals characteristics suitable for biofuel production.</title>
        <authorList>
            <person name="Bogen C."/>
            <person name="Al-Dilaimi A."/>
            <person name="Albersmeier A."/>
            <person name="Wichmann J."/>
            <person name="Grundmann M."/>
            <person name="Rupp O."/>
            <person name="Lauersen K.J."/>
            <person name="Blifernez-Klassen O."/>
            <person name="Kalinowski J."/>
            <person name="Goesmann A."/>
            <person name="Mussgnug J.H."/>
            <person name="Kruse O."/>
        </authorList>
    </citation>
    <scope>NUCLEOTIDE SEQUENCE [LARGE SCALE GENOMIC DNA]</scope>
    <source>
        <strain evidence="3 4">SAG 48.87</strain>
    </source>
</reference>
<accession>A0A0D2MCW5</accession>
<protein>
    <submittedName>
        <fullName evidence="3">Uncharacterized protein</fullName>
    </submittedName>
</protein>
<dbReference type="Proteomes" id="UP000054498">
    <property type="component" value="Unassembled WGS sequence"/>
</dbReference>
<evidence type="ECO:0000256" key="2">
    <source>
        <dbReference type="SAM" id="Phobius"/>
    </source>
</evidence>
<feature type="transmembrane region" description="Helical" evidence="2">
    <location>
        <begin position="77"/>
        <end position="94"/>
    </location>
</feature>